<organism evidence="1 2">
    <name type="scientific">Pycnoporus cinnabarinus</name>
    <name type="common">Cinnabar-red polypore</name>
    <name type="synonym">Trametes cinnabarina</name>
    <dbReference type="NCBI Taxonomy" id="5643"/>
    <lineage>
        <taxon>Eukaryota</taxon>
        <taxon>Fungi</taxon>
        <taxon>Dikarya</taxon>
        <taxon>Basidiomycota</taxon>
        <taxon>Agaricomycotina</taxon>
        <taxon>Agaricomycetes</taxon>
        <taxon>Polyporales</taxon>
        <taxon>Polyporaceae</taxon>
        <taxon>Trametes</taxon>
    </lineage>
</organism>
<dbReference type="Proteomes" id="UP000029665">
    <property type="component" value="Unassembled WGS sequence"/>
</dbReference>
<gene>
    <name evidence="1" type="ORF">BN946_scf184859.g4</name>
</gene>
<keyword evidence="2" id="KW-1185">Reference proteome</keyword>
<accession>A0A060SQ08</accession>
<comment type="caution">
    <text evidence="1">The sequence shown here is derived from an EMBL/GenBank/DDBJ whole genome shotgun (WGS) entry which is preliminary data.</text>
</comment>
<dbReference type="OrthoDB" id="5595695at2759"/>
<name>A0A060SQ08_PYCCI</name>
<dbReference type="HOGENOM" id="CLU_814183_0_0_1"/>
<dbReference type="EMBL" id="CCBP010000181">
    <property type="protein sequence ID" value="CDO74533.1"/>
    <property type="molecule type" value="Genomic_DNA"/>
</dbReference>
<sequence length="341" mass="38607">MHLSHCSSTSCVLLNSLTEYITHKDAKQCALIMSLIHLYTLYNFRYPPFLTPDNHVHLPLSGDSNIYDDHSTLTPHGFYPTYCDPVLCKHSIMHYRCTITLAEPPVGLIAKLLYIAIQEHVLPVKVDMPVPLDHEEAIQLYISGPTHADYLEFVCTHAVVLNARADLDEDGISVQEEECTWCRDDASLSTLLERPFSGESPSSLSFVRIAANTAVGSESSRTPTGPDFSEHPLTFTLCEHHCISPSAPFPHPEPLRGPLNKGIMNDFFPHSFPTWPSISERGGKLYIHRWHDWVYETHIEGKPSAHDEDTCEMCCRCRRLENVQSACWTFTTTPKQTHKHR</sequence>
<evidence type="ECO:0000313" key="2">
    <source>
        <dbReference type="Proteomes" id="UP000029665"/>
    </source>
</evidence>
<dbReference type="AlphaFoldDB" id="A0A060SQ08"/>
<reference evidence="1" key="1">
    <citation type="submission" date="2014-01" db="EMBL/GenBank/DDBJ databases">
        <title>The genome of the white-rot fungus Pycnoporus cinnabarinus: a basidiomycete model with a versatile arsenal for lignocellulosic biomass breakdown.</title>
        <authorList>
            <person name="Levasseur A."/>
            <person name="Lomascolo A."/>
            <person name="Ruiz-Duenas F.J."/>
            <person name="Uzan E."/>
            <person name="Piumi F."/>
            <person name="Kues U."/>
            <person name="Ram A.F.J."/>
            <person name="Murat C."/>
            <person name="Haon M."/>
            <person name="Benoit I."/>
            <person name="Arfi Y."/>
            <person name="Chevret D."/>
            <person name="Drula E."/>
            <person name="Kwon M.J."/>
            <person name="Gouret P."/>
            <person name="Lesage-Meessen L."/>
            <person name="Lombard V."/>
            <person name="Mariette J."/>
            <person name="Noirot C."/>
            <person name="Park J."/>
            <person name="Patyshakuliyeva A."/>
            <person name="Wieneger R.A.B."/>
            <person name="Wosten H.A.B."/>
            <person name="Martin F."/>
            <person name="Coutinho P.M."/>
            <person name="de Vries R."/>
            <person name="Martinez A.T."/>
            <person name="Klopp C."/>
            <person name="Pontarotti P."/>
            <person name="Henrissat B."/>
            <person name="Record E."/>
        </authorList>
    </citation>
    <scope>NUCLEOTIDE SEQUENCE [LARGE SCALE GENOMIC DNA]</scope>
    <source>
        <strain evidence="1">BRFM137</strain>
    </source>
</reference>
<proteinExistence type="predicted"/>
<evidence type="ECO:0000313" key="1">
    <source>
        <dbReference type="EMBL" id="CDO74533.1"/>
    </source>
</evidence>
<protein>
    <submittedName>
        <fullName evidence="1">Uncharacterized protein</fullName>
    </submittedName>
</protein>
<dbReference type="STRING" id="5643.A0A060SQ08"/>